<proteinExistence type="predicted"/>
<comment type="caution">
    <text evidence="2">The sequence shown here is derived from an EMBL/GenBank/DDBJ whole genome shotgun (WGS) entry which is preliminary data.</text>
</comment>
<keyword evidence="3" id="KW-1185">Reference proteome</keyword>
<dbReference type="InterPro" id="IPR003497">
    <property type="entry name" value="BRO_N_domain"/>
</dbReference>
<evidence type="ECO:0000313" key="2">
    <source>
        <dbReference type="EMBL" id="MBB5535165.1"/>
    </source>
</evidence>
<name>A0A7W8U989_9HYPH</name>
<gene>
    <name evidence="2" type="ORF">GGD55_001859</name>
</gene>
<reference evidence="2 3" key="1">
    <citation type="submission" date="2020-08" db="EMBL/GenBank/DDBJ databases">
        <title>Genomic Encyclopedia of Type Strains, Phase IV (KMG-V): Genome sequencing to study the core and pangenomes of soil and plant-associated prokaryotes.</title>
        <authorList>
            <person name="Whitman W."/>
        </authorList>
    </citation>
    <scope>NUCLEOTIDE SEQUENCE [LARGE SCALE GENOMIC DNA]</scope>
    <source>
        <strain evidence="2 3">SEMIA 4084</strain>
    </source>
</reference>
<evidence type="ECO:0000259" key="1">
    <source>
        <dbReference type="Pfam" id="PF02498"/>
    </source>
</evidence>
<dbReference type="AlphaFoldDB" id="A0A7W8U989"/>
<accession>A0A7W8U989</accession>
<feature type="domain" description="Bro-N" evidence="1">
    <location>
        <begin position="21"/>
        <end position="47"/>
    </location>
</feature>
<protein>
    <submittedName>
        <fullName evidence="2">Prophage antirepressor-like protein</fullName>
    </submittedName>
</protein>
<evidence type="ECO:0000313" key="3">
    <source>
        <dbReference type="Proteomes" id="UP000585507"/>
    </source>
</evidence>
<dbReference type="Proteomes" id="UP000585507">
    <property type="component" value="Unassembled WGS sequence"/>
</dbReference>
<organism evidence="2 3">
    <name type="scientific">Rhizobium giardinii</name>
    <dbReference type="NCBI Taxonomy" id="56731"/>
    <lineage>
        <taxon>Bacteria</taxon>
        <taxon>Pseudomonadati</taxon>
        <taxon>Pseudomonadota</taxon>
        <taxon>Alphaproteobacteria</taxon>
        <taxon>Hyphomicrobiales</taxon>
        <taxon>Rhizobiaceae</taxon>
        <taxon>Rhizobium/Agrobacterium group</taxon>
        <taxon>Rhizobium</taxon>
    </lineage>
</organism>
<dbReference type="EMBL" id="JACHBK010000004">
    <property type="protein sequence ID" value="MBB5535165.1"/>
    <property type="molecule type" value="Genomic_DNA"/>
</dbReference>
<sequence length="57" mass="6358">MKKTLTSTAAPVVSLFKFKDEVRVVTIGGEPWYVAADVCRVLGHNRCRPTDQHGRES</sequence>
<dbReference type="Pfam" id="PF02498">
    <property type="entry name" value="Bro-N"/>
    <property type="match status" value="1"/>
</dbReference>
<dbReference type="RefSeq" id="WP_162709234.1">
    <property type="nucleotide sequence ID" value="NZ_JACHBK010000004.1"/>
</dbReference>